<accession>A0A2T4U668</accession>
<comment type="caution">
    <text evidence="1">The sequence shown here is derived from an EMBL/GenBank/DDBJ whole genome shotgun (WGS) entry which is preliminary data.</text>
</comment>
<dbReference type="OrthoDB" id="2855857at2"/>
<evidence type="ECO:0000313" key="2">
    <source>
        <dbReference type="Proteomes" id="UP000240509"/>
    </source>
</evidence>
<evidence type="ECO:0000313" key="1">
    <source>
        <dbReference type="EMBL" id="PTL38897.1"/>
    </source>
</evidence>
<dbReference type="Pfam" id="PF13911">
    <property type="entry name" value="AhpC-TSA_2"/>
    <property type="match status" value="1"/>
</dbReference>
<organism evidence="1 2">
    <name type="scientific">Alkalicoccus saliphilus</name>
    <dbReference type="NCBI Taxonomy" id="200989"/>
    <lineage>
        <taxon>Bacteria</taxon>
        <taxon>Bacillati</taxon>
        <taxon>Bacillota</taxon>
        <taxon>Bacilli</taxon>
        <taxon>Bacillales</taxon>
        <taxon>Bacillaceae</taxon>
        <taxon>Alkalicoccus</taxon>
    </lineage>
</organism>
<dbReference type="Gene3D" id="3.40.30.10">
    <property type="entry name" value="Glutaredoxin"/>
    <property type="match status" value="1"/>
</dbReference>
<evidence type="ECO:0008006" key="3">
    <source>
        <dbReference type="Google" id="ProtNLM"/>
    </source>
</evidence>
<name>A0A2T4U668_9BACI</name>
<proteinExistence type="predicted"/>
<dbReference type="Proteomes" id="UP000240509">
    <property type="component" value="Unassembled WGS sequence"/>
</dbReference>
<keyword evidence="2" id="KW-1185">Reference proteome</keyword>
<gene>
    <name evidence="1" type="ORF">C6Y45_08895</name>
</gene>
<dbReference type="InterPro" id="IPR032801">
    <property type="entry name" value="PXL2A/B/C"/>
</dbReference>
<dbReference type="InterPro" id="IPR036249">
    <property type="entry name" value="Thioredoxin-like_sf"/>
</dbReference>
<sequence length="141" mass="15822">MREHSDDIKKNGFQIVVIVPHNGEFVQEFLDAFDPYPFPIYGDPARKAYKDMGHKSMSKGKLLVKSGVGVLKGKLKEILPEKAEQKSVVKKSMTSADVSIQGGTWLFDDNGEVLWNHIDESPEDHADAKEIVQETEKHRGS</sequence>
<reference evidence="1 2" key="1">
    <citation type="submission" date="2018-03" db="EMBL/GenBank/DDBJ databases">
        <title>Alkalicoccus saliphilus sp. nov., isolated from a mineral pool.</title>
        <authorList>
            <person name="Zhao B."/>
        </authorList>
    </citation>
    <scope>NUCLEOTIDE SEQUENCE [LARGE SCALE GENOMIC DNA]</scope>
    <source>
        <strain evidence="1 2">6AG</strain>
    </source>
</reference>
<dbReference type="AlphaFoldDB" id="A0A2T4U668"/>
<dbReference type="EMBL" id="PZJJ01000012">
    <property type="protein sequence ID" value="PTL38897.1"/>
    <property type="molecule type" value="Genomic_DNA"/>
</dbReference>
<dbReference type="SUPFAM" id="SSF52833">
    <property type="entry name" value="Thioredoxin-like"/>
    <property type="match status" value="1"/>
</dbReference>
<protein>
    <recommendedName>
        <fullName evidence="3">Alkyl hydroperoxide reductase subunit C/ Thiol specific antioxidant domain-containing protein</fullName>
    </recommendedName>
</protein>